<evidence type="ECO:0000313" key="2">
    <source>
        <dbReference type="EMBL" id="MFD1629457.1"/>
    </source>
</evidence>
<protein>
    <submittedName>
        <fullName evidence="2">ROK family protein</fullName>
    </submittedName>
</protein>
<dbReference type="SUPFAM" id="SSF46785">
    <property type="entry name" value="Winged helix' DNA-binding domain"/>
    <property type="match status" value="1"/>
</dbReference>
<dbReference type="PANTHER" id="PTHR18964:SF149">
    <property type="entry name" value="BIFUNCTIONAL UDP-N-ACETYLGLUCOSAMINE 2-EPIMERASE_N-ACETYLMANNOSAMINE KINASE"/>
    <property type="match status" value="1"/>
</dbReference>
<gene>
    <name evidence="2" type="ORF">ACFSAH_06170</name>
</gene>
<dbReference type="Gene3D" id="3.30.420.40">
    <property type="match status" value="2"/>
</dbReference>
<dbReference type="EMBL" id="JBHUDG010000004">
    <property type="protein sequence ID" value="MFD1629457.1"/>
    <property type="molecule type" value="Genomic_DNA"/>
</dbReference>
<dbReference type="InterPro" id="IPR043129">
    <property type="entry name" value="ATPase_NBD"/>
</dbReference>
<dbReference type="InterPro" id="IPR036388">
    <property type="entry name" value="WH-like_DNA-bd_sf"/>
</dbReference>
<dbReference type="PANTHER" id="PTHR18964">
    <property type="entry name" value="ROK (REPRESSOR, ORF, KINASE) FAMILY"/>
    <property type="match status" value="1"/>
</dbReference>
<dbReference type="InterPro" id="IPR000600">
    <property type="entry name" value="ROK"/>
</dbReference>
<dbReference type="InterPro" id="IPR036390">
    <property type="entry name" value="WH_DNA-bd_sf"/>
</dbReference>
<evidence type="ECO:0000313" key="3">
    <source>
        <dbReference type="Proteomes" id="UP001597118"/>
    </source>
</evidence>
<name>A0ABW4IAM6_9SPHI</name>
<keyword evidence="3" id="KW-1185">Reference proteome</keyword>
<dbReference type="Gene3D" id="1.10.10.10">
    <property type="entry name" value="Winged helix-like DNA-binding domain superfamily/Winged helix DNA-binding domain"/>
    <property type="match status" value="1"/>
</dbReference>
<reference evidence="3" key="1">
    <citation type="journal article" date="2019" name="Int. J. Syst. Evol. Microbiol.">
        <title>The Global Catalogue of Microorganisms (GCM) 10K type strain sequencing project: providing services to taxonomists for standard genome sequencing and annotation.</title>
        <authorList>
            <consortium name="The Broad Institute Genomics Platform"/>
            <consortium name="The Broad Institute Genome Sequencing Center for Infectious Disease"/>
            <person name="Wu L."/>
            <person name="Ma J."/>
        </authorList>
    </citation>
    <scope>NUCLEOTIDE SEQUENCE [LARGE SCALE GENOMIC DNA]</scope>
    <source>
        <strain evidence="3">CCUG 53762</strain>
    </source>
</reference>
<dbReference type="PROSITE" id="PS01125">
    <property type="entry name" value="ROK"/>
    <property type="match status" value="1"/>
</dbReference>
<evidence type="ECO:0000256" key="1">
    <source>
        <dbReference type="ARBA" id="ARBA00006479"/>
    </source>
</evidence>
<dbReference type="RefSeq" id="WP_379661836.1">
    <property type="nucleotide sequence ID" value="NZ_JBHUDG010000004.1"/>
</dbReference>
<organism evidence="2 3">
    <name type="scientific">Pseudopedobacter beijingensis</name>
    <dbReference type="NCBI Taxonomy" id="1207056"/>
    <lineage>
        <taxon>Bacteria</taxon>
        <taxon>Pseudomonadati</taxon>
        <taxon>Bacteroidota</taxon>
        <taxon>Sphingobacteriia</taxon>
        <taxon>Sphingobacteriales</taxon>
        <taxon>Sphingobacteriaceae</taxon>
        <taxon>Pseudopedobacter</taxon>
    </lineage>
</organism>
<dbReference type="InterPro" id="IPR049874">
    <property type="entry name" value="ROK_cs"/>
</dbReference>
<comment type="similarity">
    <text evidence="1">Belongs to the ROK (NagC/XylR) family.</text>
</comment>
<comment type="caution">
    <text evidence="2">The sequence shown here is derived from an EMBL/GenBank/DDBJ whole genome shotgun (WGS) entry which is preliminary data.</text>
</comment>
<dbReference type="Pfam" id="PF00480">
    <property type="entry name" value="ROK"/>
    <property type="match status" value="1"/>
</dbReference>
<dbReference type="SUPFAM" id="SSF53067">
    <property type="entry name" value="Actin-like ATPase domain"/>
    <property type="match status" value="2"/>
</dbReference>
<proteinExistence type="inferred from homology"/>
<dbReference type="Proteomes" id="UP001597118">
    <property type="component" value="Unassembled WGS sequence"/>
</dbReference>
<sequence length="409" mass="44766">MKRTFIESLNDEGITGVAFKNINLKKETLAYFVEKGNATIADIGKELNISVPKATTLINDLITENIVKDFGKVDSTGGRKPNIYGLVSDSAFFIGVDIKTTCVRIGISDVQNNLINITEAIPYHLQNTISSLDKLCDIIIDYINNLSIPKSKILGIGMNISGRVNNFTGYSYSFFNFHEEPLSKTLSEKLGAKVYLENDSRSMAYGEFCSDLVNEEKDVLFINMDHGIGLGILVNGSLYYGKSGYSGEFGHIPIFDNEIICHCGKKGCLETEASGWALKNMLIEKLKNGQSSIITQYKKDIDSITLEDILDAANNDDFLSIELIGKIGENLGRGIALLINIFNPEVVILGGSLAATKELIRLPIISSVNKYSLSLVNSDTKFIISNLGDKSGIIGACLIARNRTLGIFK</sequence>
<accession>A0ABW4IAM6</accession>